<dbReference type="AlphaFoldDB" id="A0A6I9S556"/>
<sequence>MEDAVEGRTESKKKRKRVEVEMEVLSETTDRIAPIVGYFPSGYDPHNAASAAAGGPSVRVFRNQMYSSRLELVVSPRDSNVEFVGTSYSGEAAGPQLCTYTLGVLDKETHTLKIVPIAANKIFRLEPRLTKNLSTDTEPSEGLAEEGLAEGKVERKIADLTNLYGTKKDRDKDNRWRSLNQQRNDPSAREQLASENPGGDDDDIDNESHEDVKEAAVPNIPPHDRSANTSEKAYLLDEIIPKAERPYLLDILENLQYGEDLASKSYPTFVYNRIHKLREIQDDKEKEKLACILSYITHLHTFWERIRFSKHKAKFLGMTADAPKIPRIIYQKVVRMFVNPESDIVSMEKKELLIGYILVLTLFADKFRSDPSDIARDLKMTVHSLKPYFLQLGCKIFHEGAFQQSFMTLPVPLQFPEHRRNRRRR</sequence>
<protein>
    <submittedName>
        <fullName evidence="8">DNA-directed RNA polymerase I subunit rpa49</fullName>
    </submittedName>
</protein>
<evidence type="ECO:0000256" key="1">
    <source>
        <dbReference type="ARBA" id="ARBA00004604"/>
    </source>
</evidence>
<dbReference type="GO" id="GO:0000428">
    <property type="term" value="C:DNA-directed RNA polymerase complex"/>
    <property type="evidence" value="ECO:0007669"/>
    <property type="project" value="UniProtKB-KW"/>
</dbReference>
<evidence type="ECO:0000256" key="3">
    <source>
        <dbReference type="ARBA" id="ARBA00022478"/>
    </source>
</evidence>
<dbReference type="Proteomes" id="UP000504607">
    <property type="component" value="Chromosome 13"/>
</dbReference>
<evidence type="ECO:0000313" key="8">
    <source>
        <dbReference type="RefSeq" id="XP_010937236.1"/>
    </source>
</evidence>
<dbReference type="KEGG" id="egu:105056654"/>
<evidence type="ECO:0000256" key="2">
    <source>
        <dbReference type="ARBA" id="ARBA00009430"/>
    </source>
</evidence>
<evidence type="ECO:0000256" key="4">
    <source>
        <dbReference type="ARBA" id="ARBA00023163"/>
    </source>
</evidence>
<comment type="subcellular location">
    <subcellularLocation>
        <location evidence="1">Nucleus</location>
        <location evidence="1">Nucleolus</location>
    </subcellularLocation>
</comment>
<dbReference type="FunCoup" id="A0A6I9S556">
    <property type="interactions" value="182"/>
</dbReference>
<comment type="similarity">
    <text evidence="2">Belongs to the eukaryotic RPA49/POLR1E RNA polymerase subunit family.</text>
</comment>
<dbReference type="OrthoDB" id="532500at2759"/>
<dbReference type="InParanoid" id="A0A6I9S556"/>
<dbReference type="GO" id="GO:0003677">
    <property type="term" value="F:DNA binding"/>
    <property type="evidence" value="ECO:0007669"/>
    <property type="project" value="InterPro"/>
</dbReference>
<dbReference type="GO" id="GO:0006351">
    <property type="term" value="P:DNA-templated transcription"/>
    <property type="evidence" value="ECO:0007669"/>
    <property type="project" value="InterPro"/>
</dbReference>
<keyword evidence="5" id="KW-0539">Nucleus</keyword>
<reference evidence="8" key="1">
    <citation type="submission" date="2025-08" db="UniProtKB">
        <authorList>
            <consortium name="RefSeq"/>
        </authorList>
    </citation>
    <scope>IDENTIFICATION</scope>
</reference>
<keyword evidence="7" id="KW-1185">Reference proteome</keyword>
<evidence type="ECO:0000256" key="5">
    <source>
        <dbReference type="ARBA" id="ARBA00023242"/>
    </source>
</evidence>
<evidence type="ECO:0000313" key="7">
    <source>
        <dbReference type="Proteomes" id="UP000504607"/>
    </source>
</evidence>
<dbReference type="InterPro" id="IPR009668">
    <property type="entry name" value="RNA_pol-assoc_fac_A49-like"/>
</dbReference>
<name>A0A6I9S556_ELAGV</name>
<feature type="region of interest" description="Disordered" evidence="6">
    <location>
        <begin position="168"/>
        <end position="227"/>
    </location>
</feature>
<dbReference type="PANTHER" id="PTHR14440">
    <property type="entry name" value="DNA-DIRECTED RNA POLYMERASE I SUBUNIT RPA49"/>
    <property type="match status" value="1"/>
</dbReference>
<dbReference type="GO" id="GO:0005730">
    <property type="term" value="C:nucleolus"/>
    <property type="evidence" value="ECO:0007669"/>
    <property type="project" value="UniProtKB-SubCell"/>
</dbReference>
<keyword evidence="4" id="KW-0804">Transcription</keyword>
<evidence type="ECO:0000256" key="6">
    <source>
        <dbReference type="SAM" id="MobiDB-lite"/>
    </source>
</evidence>
<dbReference type="Pfam" id="PF06870">
    <property type="entry name" value="RNA_pol_I_A49"/>
    <property type="match status" value="1"/>
</dbReference>
<keyword evidence="3 8" id="KW-0240">DNA-directed RNA polymerase</keyword>
<dbReference type="GeneID" id="105056654"/>
<dbReference type="RefSeq" id="XP_010937236.1">
    <property type="nucleotide sequence ID" value="XM_010938934.3"/>
</dbReference>
<proteinExistence type="inferred from homology"/>
<organism evidence="7 8">
    <name type="scientific">Elaeis guineensis var. tenera</name>
    <name type="common">Oil palm</name>
    <dbReference type="NCBI Taxonomy" id="51953"/>
    <lineage>
        <taxon>Eukaryota</taxon>
        <taxon>Viridiplantae</taxon>
        <taxon>Streptophyta</taxon>
        <taxon>Embryophyta</taxon>
        <taxon>Tracheophyta</taxon>
        <taxon>Spermatophyta</taxon>
        <taxon>Magnoliopsida</taxon>
        <taxon>Liliopsida</taxon>
        <taxon>Arecaceae</taxon>
        <taxon>Arecoideae</taxon>
        <taxon>Cocoseae</taxon>
        <taxon>Elaeidinae</taxon>
        <taxon>Elaeis</taxon>
    </lineage>
</organism>
<gene>
    <name evidence="8" type="primary">LOC105056654</name>
</gene>
<accession>A0A6I9S556</accession>